<evidence type="ECO:0000313" key="2">
    <source>
        <dbReference type="EMBL" id="CAB9516898.1"/>
    </source>
</evidence>
<feature type="region of interest" description="Disordered" evidence="1">
    <location>
        <begin position="148"/>
        <end position="233"/>
    </location>
</feature>
<keyword evidence="3" id="KW-1185">Reference proteome</keyword>
<dbReference type="EMBL" id="CAICTM010000813">
    <property type="protein sequence ID" value="CAB9516898.1"/>
    <property type="molecule type" value="Genomic_DNA"/>
</dbReference>
<name>A0A9N8HNE6_9STRA</name>
<evidence type="ECO:0000313" key="3">
    <source>
        <dbReference type="Proteomes" id="UP001153069"/>
    </source>
</evidence>
<feature type="compositionally biased region" description="Basic residues" evidence="1">
    <location>
        <begin position="161"/>
        <end position="170"/>
    </location>
</feature>
<accession>A0A9N8HNE6</accession>
<dbReference type="AlphaFoldDB" id="A0A9N8HNE6"/>
<dbReference type="Proteomes" id="UP001153069">
    <property type="component" value="Unassembled WGS sequence"/>
</dbReference>
<feature type="compositionally biased region" description="Basic and acidic residues" evidence="1">
    <location>
        <begin position="196"/>
        <end position="233"/>
    </location>
</feature>
<gene>
    <name evidence="2" type="ORF">SEMRO_814_G206330.1</name>
</gene>
<protein>
    <submittedName>
        <fullName evidence="2">Uncharacterized protein</fullName>
    </submittedName>
</protein>
<comment type="caution">
    <text evidence="2">The sequence shown here is derived from an EMBL/GenBank/DDBJ whole genome shotgun (WGS) entry which is preliminary data.</text>
</comment>
<proteinExistence type="predicted"/>
<organism evidence="2 3">
    <name type="scientific">Seminavis robusta</name>
    <dbReference type="NCBI Taxonomy" id="568900"/>
    <lineage>
        <taxon>Eukaryota</taxon>
        <taxon>Sar</taxon>
        <taxon>Stramenopiles</taxon>
        <taxon>Ochrophyta</taxon>
        <taxon>Bacillariophyta</taxon>
        <taxon>Bacillariophyceae</taxon>
        <taxon>Bacillariophycidae</taxon>
        <taxon>Naviculales</taxon>
        <taxon>Naviculaceae</taxon>
        <taxon>Seminavis</taxon>
    </lineage>
</organism>
<sequence>MPPKKKAAKGKDNLKKLNLGPFKMEELSDELFLEAYKNRWPILLDVGDHITVLCHKETKCMCAHCFRLDPDQYKFTNRERPIGGSGFNQHLTRKIDAAKTKIECCDLALKHAQIRTEELSLVHESLKDKPDIVAFAAKHGVRVLPMMNNNAEGKEPDQKSPGKKRQAGAKRSKEEEQATSTPPPKKKVKTASTAALKEETTSEGNQEKKENEAEKEKTGKDRKKADDDAARAKEVAEISDNVAILLEAEKQAQKESED</sequence>
<evidence type="ECO:0000256" key="1">
    <source>
        <dbReference type="SAM" id="MobiDB-lite"/>
    </source>
</evidence>
<reference evidence="2" key="1">
    <citation type="submission" date="2020-06" db="EMBL/GenBank/DDBJ databases">
        <authorList>
            <consortium name="Plant Systems Biology data submission"/>
        </authorList>
    </citation>
    <scope>NUCLEOTIDE SEQUENCE</scope>
    <source>
        <strain evidence="2">D6</strain>
    </source>
</reference>